<keyword evidence="5" id="KW-0325">Glycoprotein</keyword>
<dbReference type="EMBL" id="JAVFWL010000002">
    <property type="protein sequence ID" value="KAK6739320.1"/>
    <property type="molecule type" value="Genomic_DNA"/>
</dbReference>
<keyword evidence="3 6" id="KW-0732">Signal</keyword>
<evidence type="ECO:0000256" key="1">
    <source>
        <dbReference type="ARBA" id="ARBA00004236"/>
    </source>
</evidence>
<evidence type="ECO:0000256" key="2">
    <source>
        <dbReference type="ARBA" id="ARBA00022475"/>
    </source>
</evidence>
<proteinExistence type="predicted"/>
<feature type="chain" id="PRO_5046301661" description="GDNF/GAS1 domain-containing protein" evidence="6">
    <location>
        <begin position="20"/>
        <end position="234"/>
    </location>
</feature>
<dbReference type="SMART" id="SM00907">
    <property type="entry name" value="GDNF"/>
    <property type="match status" value="2"/>
</dbReference>
<dbReference type="PANTHER" id="PTHR16840:SF3">
    <property type="entry name" value="GROWTH ARREST-SPECIFIC PROTEIN 1"/>
    <property type="match status" value="1"/>
</dbReference>
<evidence type="ECO:0000256" key="6">
    <source>
        <dbReference type="SAM" id="SignalP"/>
    </source>
</evidence>
<evidence type="ECO:0000256" key="5">
    <source>
        <dbReference type="ARBA" id="ARBA00023180"/>
    </source>
</evidence>
<comment type="caution">
    <text evidence="8">The sequence shown here is derived from an EMBL/GenBank/DDBJ whole genome shotgun (WGS) entry which is preliminary data.</text>
</comment>
<dbReference type="InterPro" id="IPR039596">
    <property type="entry name" value="GAS1"/>
</dbReference>
<dbReference type="InterPro" id="IPR016017">
    <property type="entry name" value="GDNF/GAS1"/>
</dbReference>
<keyword evidence="2" id="KW-1003">Cell membrane</keyword>
<sequence length="234" mass="25276">MYLLYSVILLCVLINLTAGQDPNATLECHSAMEACENDLECSNRLAPLMAACTTGTCQPQCRNAVLNVYQDKHGRMLLKSDASCIPGREELKTCHFLPMASVVHCSLAKLACEADLQCNSRWGVFVSECEVETTGGACSQRCNGLLAAATATPQGQSLKTCTCTEREDQLCIHLRENILGACTTSTLSSISPSNNSVTSFPRTENGAEPSASEEITFSSLLLWAIFTVRTFNAF</sequence>
<protein>
    <recommendedName>
        <fullName evidence="7">GDNF/GAS1 domain-containing protein</fullName>
    </recommendedName>
</protein>
<dbReference type="PANTHER" id="PTHR16840">
    <property type="entry name" value="GROWTH ARREST-SPECIFIC PROTEIN 1"/>
    <property type="match status" value="1"/>
</dbReference>
<accession>A0ABR1CPE5</accession>
<name>A0ABR1CPE5_NECAM</name>
<evidence type="ECO:0000259" key="7">
    <source>
        <dbReference type="SMART" id="SM00907"/>
    </source>
</evidence>
<organism evidence="8 9">
    <name type="scientific">Necator americanus</name>
    <name type="common">Human hookworm</name>
    <dbReference type="NCBI Taxonomy" id="51031"/>
    <lineage>
        <taxon>Eukaryota</taxon>
        <taxon>Metazoa</taxon>
        <taxon>Ecdysozoa</taxon>
        <taxon>Nematoda</taxon>
        <taxon>Chromadorea</taxon>
        <taxon>Rhabditida</taxon>
        <taxon>Rhabditina</taxon>
        <taxon>Rhabditomorpha</taxon>
        <taxon>Strongyloidea</taxon>
        <taxon>Ancylostomatidae</taxon>
        <taxon>Bunostominae</taxon>
        <taxon>Necator</taxon>
    </lineage>
</organism>
<keyword evidence="4" id="KW-0472">Membrane</keyword>
<gene>
    <name evidence="8" type="primary">Necator_chrII.g8810</name>
    <name evidence="8" type="ORF">RB195_021015</name>
</gene>
<evidence type="ECO:0000256" key="4">
    <source>
        <dbReference type="ARBA" id="ARBA00023136"/>
    </source>
</evidence>
<evidence type="ECO:0000313" key="8">
    <source>
        <dbReference type="EMBL" id="KAK6739320.1"/>
    </source>
</evidence>
<evidence type="ECO:0000256" key="3">
    <source>
        <dbReference type="ARBA" id="ARBA00022729"/>
    </source>
</evidence>
<feature type="domain" description="GDNF/GAS1" evidence="7">
    <location>
        <begin position="28"/>
        <end position="102"/>
    </location>
</feature>
<feature type="domain" description="GDNF/GAS1" evidence="7">
    <location>
        <begin position="105"/>
        <end position="182"/>
    </location>
</feature>
<reference evidence="8 9" key="1">
    <citation type="submission" date="2023-08" db="EMBL/GenBank/DDBJ databases">
        <title>A Necator americanus chromosomal reference genome.</title>
        <authorList>
            <person name="Ilik V."/>
            <person name="Petrzelkova K.J."/>
            <person name="Pardy F."/>
            <person name="Fuh T."/>
            <person name="Niatou-Singa F.S."/>
            <person name="Gouil Q."/>
            <person name="Baker L."/>
            <person name="Ritchie M.E."/>
            <person name="Jex A.R."/>
            <person name="Gazzola D."/>
            <person name="Li H."/>
            <person name="Toshio Fujiwara R."/>
            <person name="Zhan B."/>
            <person name="Aroian R.V."/>
            <person name="Pafco B."/>
            <person name="Schwarz E.M."/>
        </authorList>
    </citation>
    <scope>NUCLEOTIDE SEQUENCE [LARGE SCALE GENOMIC DNA]</scope>
    <source>
        <strain evidence="8 9">Aroian</strain>
        <tissue evidence="8">Whole animal</tissue>
    </source>
</reference>
<keyword evidence="9" id="KW-1185">Reference proteome</keyword>
<dbReference type="Proteomes" id="UP001303046">
    <property type="component" value="Unassembled WGS sequence"/>
</dbReference>
<feature type="signal peptide" evidence="6">
    <location>
        <begin position="1"/>
        <end position="19"/>
    </location>
</feature>
<comment type="subcellular location">
    <subcellularLocation>
        <location evidence="1">Cell membrane</location>
    </subcellularLocation>
</comment>
<evidence type="ECO:0000313" key="9">
    <source>
        <dbReference type="Proteomes" id="UP001303046"/>
    </source>
</evidence>